<protein>
    <submittedName>
        <fullName evidence="2">BLUF domain-containing protein</fullName>
    </submittedName>
</protein>
<evidence type="ECO:0000313" key="3">
    <source>
        <dbReference type="Proteomes" id="UP001017257"/>
    </source>
</evidence>
<dbReference type="SUPFAM" id="SSF54975">
    <property type="entry name" value="Acylphosphatase/BLUF domain-like"/>
    <property type="match status" value="1"/>
</dbReference>
<dbReference type="Gene3D" id="3.30.70.100">
    <property type="match status" value="1"/>
</dbReference>
<proteinExistence type="predicted"/>
<gene>
    <name evidence="2" type="ORF">HPT29_023340</name>
</gene>
<dbReference type="EMBL" id="CP102845">
    <property type="protein sequence ID" value="UVF19326.1"/>
    <property type="molecule type" value="Genomic_DNA"/>
</dbReference>
<organism evidence="2 3">
    <name type="scientific">Microvirga terrae</name>
    <dbReference type="NCBI Taxonomy" id="2740529"/>
    <lineage>
        <taxon>Bacteria</taxon>
        <taxon>Pseudomonadati</taxon>
        <taxon>Pseudomonadota</taxon>
        <taxon>Alphaproteobacteria</taxon>
        <taxon>Hyphomicrobiales</taxon>
        <taxon>Methylobacteriaceae</taxon>
        <taxon>Microvirga</taxon>
    </lineage>
</organism>
<dbReference type="PROSITE" id="PS50925">
    <property type="entry name" value="BLUF"/>
    <property type="match status" value="1"/>
</dbReference>
<keyword evidence="3" id="KW-1185">Reference proteome</keyword>
<evidence type="ECO:0000259" key="1">
    <source>
        <dbReference type="PROSITE" id="PS50925"/>
    </source>
</evidence>
<dbReference type="InterPro" id="IPR007024">
    <property type="entry name" value="BLUF_domain"/>
</dbReference>
<evidence type="ECO:0000313" key="2">
    <source>
        <dbReference type="EMBL" id="UVF19326.1"/>
    </source>
</evidence>
<accession>A0ABY5RSK6</accession>
<name>A0ABY5RSK6_9HYPH</name>
<reference evidence="2" key="1">
    <citation type="submission" date="2022-08" db="EMBL/GenBank/DDBJ databases">
        <title>Microvirga terrae sp. nov., isolated from soil.</title>
        <authorList>
            <person name="Kim K.H."/>
            <person name="Seo Y.L."/>
            <person name="Kim J.M."/>
            <person name="Lee J.K."/>
            <person name="Han D.M."/>
            <person name="Jeon C.O."/>
        </authorList>
    </citation>
    <scope>NUCLEOTIDE SEQUENCE</scope>
    <source>
        <strain evidence="2">R24</strain>
    </source>
</reference>
<feature type="domain" description="BLUF" evidence="1">
    <location>
        <begin position="11"/>
        <end position="106"/>
    </location>
</feature>
<dbReference type="Pfam" id="PF04940">
    <property type="entry name" value="BLUF"/>
    <property type="match status" value="1"/>
</dbReference>
<dbReference type="RefSeq" id="WP_173949361.1">
    <property type="nucleotide sequence ID" value="NZ_CP102845.1"/>
</dbReference>
<dbReference type="SMART" id="SM01034">
    <property type="entry name" value="BLUF"/>
    <property type="match status" value="1"/>
</dbReference>
<dbReference type="Proteomes" id="UP001017257">
    <property type="component" value="Chromosome"/>
</dbReference>
<sequence length="148" mass="16953">MDLEQEAPPDLCRLIYRSQMTIDGEPQAVADEIRRILTWSRDWNRRTGISGALLFDLRRFAQVLEGPPHAVKSLFGHIACDERHTNVTLLDCVPVRAREFSTWSMAYVESTPEELEPRFDANALRSDTSEAEAILALLRFVLQDHRTT</sequence>
<dbReference type="InterPro" id="IPR036046">
    <property type="entry name" value="Acylphosphatase-like_dom_sf"/>
</dbReference>